<comment type="catalytic activity">
    <reaction evidence="1">
        <text>Hydrolyzes the link between N-acetylmuramoyl residues and L-amino acid residues in certain cell-wall glycopeptides.</text>
        <dbReference type="EC" id="3.5.1.28"/>
    </reaction>
</comment>
<dbReference type="Gene3D" id="3.40.80.10">
    <property type="entry name" value="Peptidoglycan recognition protein-like"/>
    <property type="match status" value="1"/>
</dbReference>
<dbReference type="CDD" id="cd06583">
    <property type="entry name" value="PGRP"/>
    <property type="match status" value="1"/>
</dbReference>
<dbReference type="Pfam" id="PF01510">
    <property type="entry name" value="Amidase_2"/>
    <property type="match status" value="1"/>
</dbReference>
<evidence type="ECO:0000256" key="1">
    <source>
        <dbReference type="ARBA" id="ARBA00001561"/>
    </source>
</evidence>
<organism evidence="6">
    <name type="scientific">mine drainage metagenome</name>
    <dbReference type="NCBI Taxonomy" id="410659"/>
    <lineage>
        <taxon>unclassified sequences</taxon>
        <taxon>metagenomes</taxon>
        <taxon>ecological metagenomes</taxon>
    </lineage>
</organism>
<dbReference type="PANTHER" id="PTHR30417:SF1">
    <property type="entry name" value="N-ACETYLMURAMOYL-L-ALANINE AMIDASE AMID"/>
    <property type="match status" value="1"/>
</dbReference>
<keyword evidence="4" id="KW-0961">Cell wall biogenesis/degradation</keyword>
<dbReference type="GO" id="GO:0009253">
    <property type="term" value="P:peptidoglycan catabolic process"/>
    <property type="evidence" value="ECO:0007669"/>
    <property type="project" value="InterPro"/>
</dbReference>
<feature type="domain" description="N-acetylmuramoyl-L-alanine amidase" evidence="5">
    <location>
        <begin position="62"/>
        <end position="193"/>
    </location>
</feature>
<keyword evidence="3 6" id="KW-0378">Hydrolase</keyword>
<name>A0A1J5S9F3_9ZZZZ</name>
<evidence type="ECO:0000313" key="6">
    <source>
        <dbReference type="EMBL" id="OIR00688.1"/>
    </source>
</evidence>
<dbReference type="InterPro" id="IPR036505">
    <property type="entry name" value="Amidase/PGRP_sf"/>
</dbReference>
<evidence type="ECO:0000256" key="3">
    <source>
        <dbReference type="ARBA" id="ARBA00022801"/>
    </source>
</evidence>
<dbReference type="SMART" id="SM00644">
    <property type="entry name" value="Ami_2"/>
    <property type="match status" value="1"/>
</dbReference>
<gene>
    <name evidence="6" type="primary">amiD_2</name>
    <name evidence="6" type="ORF">GALL_172130</name>
</gene>
<dbReference type="GO" id="GO:0008745">
    <property type="term" value="F:N-acetylmuramoyl-L-alanine amidase activity"/>
    <property type="evidence" value="ECO:0007669"/>
    <property type="project" value="UniProtKB-EC"/>
</dbReference>
<proteinExistence type="predicted"/>
<evidence type="ECO:0000256" key="4">
    <source>
        <dbReference type="ARBA" id="ARBA00023316"/>
    </source>
</evidence>
<dbReference type="EMBL" id="MLJW01000092">
    <property type="protein sequence ID" value="OIR00688.1"/>
    <property type="molecule type" value="Genomic_DNA"/>
</dbReference>
<dbReference type="EC" id="3.5.1.28" evidence="2"/>
<dbReference type="InterPro" id="IPR002502">
    <property type="entry name" value="Amidase_domain"/>
</dbReference>
<evidence type="ECO:0000256" key="2">
    <source>
        <dbReference type="ARBA" id="ARBA00011901"/>
    </source>
</evidence>
<accession>A0A1J5S9F3</accession>
<reference evidence="6" key="1">
    <citation type="submission" date="2016-10" db="EMBL/GenBank/DDBJ databases">
        <title>Sequence of Gallionella enrichment culture.</title>
        <authorList>
            <person name="Poehlein A."/>
            <person name="Muehling M."/>
            <person name="Daniel R."/>
        </authorList>
    </citation>
    <scope>NUCLEOTIDE SEQUENCE</scope>
</reference>
<dbReference type="InterPro" id="IPR051206">
    <property type="entry name" value="NAMLAA_amidase_2"/>
</dbReference>
<dbReference type="GO" id="GO:0009254">
    <property type="term" value="P:peptidoglycan turnover"/>
    <property type="evidence" value="ECO:0007669"/>
    <property type="project" value="TreeGrafter"/>
</dbReference>
<evidence type="ECO:0000259" key="5">
    <source>
        <dbReference type="SMART" id="SM00644"/>
    </source>
</evidence>
<comment type="caution">
    <text evidence="6">The sequence shown here is derived from an EMBL/GenBank/DDBJ whole genome shotgun (WGS) entry which is preliminary data.</text>
</comment>
<dbReference type="GO" id="GO:0019867">
    <property type="term" value="C:outer membrane"/>
    <property type="evidence" value="ECO:0007669"/>
    <property type="project" value="TreeGrafter"/>
</dbReference>
<protein>
    <recommendedName>
        <fullName evidence="2">N-acetylmuramoyl-L-alanine amidase</fullName>
        <ecNumber evidence="2">3.5.1.28</ecNumber>
    </recommendedName>
</protein>
<dbReference type="PANTHER" id="PTHR30417">
    <property type="entry name" value="N-ACETYLMURAMOYL-L-ALANINE AMIDASE AMID"/>
    <property type="match status" value="1"/>
</dbReference>
<dbReference type="AlphaFoldDB" id="A0A1J5S9F3"/>
<sequence>MKQIKIFFLTIGLIAIVYSCSKSPYATTNRKYKKQEKSYSKLLKQIPDVSVNDTIKQPAYFVGTTNFGLRKPNFVIIHHTAQNSCNQTLKTFTTVASKVSAHYVICKDGTVHHMLNDYFRAYHAGVSRWGNLIDVNSSSIGIEIDNNGFEAFTDEQINSLLSVLATLKKKYDIPAANFIGHGDIAPRRKNDPNVYFPWKKLAEHGFGLWYDEMRDTVPANFNPIQALRIVGYDVKDTTAAIRAFKRHFMQDTTRRLNDADKNVLFNLQKKYF</sequence>
<dbReference type="SUPFAM" id="SSF55846">
    <property type="entry name" value="N-acetylmuramoyl-L-alanine amidase-like"/>
    <property type="match status" value="1"/>
</dbReference>
<dbReference type="GO" id="GO:0071555">
    <property type="term" value="P:cell wall organization"/>
    <property type="evidence" value="ECO:0007669"/>
    <property type="project" value="UniProtKB-KW"/>
</dbReference>
<dbReference type="PROSITE" id="PS51257">
    <property type="entry name" value="PROKAR_LIPOPROTEIN"/>
    <property type="match status" value="1"/>
</dbReference>